<dbReference type="GO" id="GO:0016757">
    <property type="term" value="F:glycosyltransferase activity"/>
    <property type="evidence" value="ECO:0007669"/>
    <property type="project" value="UniProtKB-ARBA"/>
</dbReference>
<dbReference type="Pfam" id="PF13692">
    <property type="entry name" value="Glyco_trans_1_4"/>
    <property type="match status" value="1"/>
</dbReference>
<dbReference type="OrthoDB" id="9802525at2"/>
<gene>
    <name evidence="2" type="ORF">EMQ25_05260</name>
</gene>
<dbReference type="CDD" id="cd03814">
    <property type="entry name" value="GT4-like"/>
    <property type="match status" value="1"/>
</dbReference>
<dbReference type="PANTHER" id="PTHR45947">
    <property type="entry name" value="SULFOQUINOVOSYL TRANSFERASE SQD2"/>
    <property type="match status" value="1"/>
</dbReference>
<dbReference type="Pfam" id="PF13439">
    <property type="entry name" value="Glyco_transf_4"/>
    <property type="match status" value="1"/>
</dbReference>
<keyword evidence="2" id="KW-0808">Transferase</keyword>
<sequence>MLAPGIGSLDARGRPLKSVLIVTDAWKPQINGVVRSLERVSEVLEADGLKVHFLTPLEFNTVPMPGYGEIRLSITTRRRVFAMIDRLAPDAIHIATEGPLGFIARRYCMKRGVPFATSYHTQFPEYLRARVPVPVRFTYDYLRRFHEPARYCLVPTRSIAERLVAHGFRNVVLWSRGVDTHLYDPAKRKETLPEGAWPRPWFLYVGRVSVEKNIEAFLRLDLPGTKLVVGEGPSRKTLMAHYPRAVFTGARTGEALATLYASADCFVFPSRTDTFGLVLLEALASGTPVAAYPVPGPLDVVGNSGAGVLSEDLGAAARAALQIPREYCRRYAEGFTWAESAAQFRRYLPQISVKP</sequence>
<proteinExistence type="predicted"/>
<accession>A0A433XEY5</accession>
<comment type="caution">
    <text evidence="2">The sequence shown here is derived from an EMBL/GenBank/DDBJ whole genome shotgun (WGS) entry which is preliminary data.</text>
</comment>
<protein>
    <submittedName>
        <fullName evidence="2">Glycosyltransferase family 1 protein</fullName>
    </submittedName>
</protein>
<organism evidence="2 3">
    <name type="scientific">Arsenicitalea aurantiaca</name>
    <dbReference type="NCBI Taxonomy" id="1783274"/>
    <lineage>
        <taxon>Bacteria</taxon>
        <taxon>Pseudomonadati</taxon>
        <taxon>Pseudomonadota</taxon>
        <taxon>Alphaproteobacteria</taxon>
        <taxon>Hyphomicrobiales</taxon>
        <taxon>Devosiaceae</taxon>
        <taxon>Arsenicitalea</taxon>
    </lineage>
</organism>
<dbReference type="PANTHER" id="PTHR45947:SF3">
    <property type="entry name" value="SULFOQUINOVOSYL TRANSFERASE SQD2"/>
    <property type="match status" value="1"/>
</dbReference>
<evidence type="ECO:0000313" key="3">
    <source>
        <dbReference type="Proteomes" id="UP000281547"/>
    </source>
</evidence>
<dbReference type="Proteomes" id="UP000281547">
    <property type="component" value="Unassembled WGS sequence"/>
</dbReference>
<evidence type="ECO:0000313" key="2">
    <source>
        <dbReference type="EMBL" id="RUT32564.1"/>
    </source>
</evidence>
<name>A0A433XEY5_9HYPH</name>
<keyword evidence="3" id="KW-1185">Reference proteome</keyword>
<dbReference type="InterPro" id="IPR028098">
    <property type="entry name" value="Glyco_trans_4-like_N"/>
</dbReference>
<dbReference type="AlphaFoldDB" id="A0A433XEY5"/>
<dbReference type="EMBL" id="RZNJ01000002">
    <property type="protein sequence ID" value="RUT32564.1"/>
    <property type="molecule type" value="Genomic_DNA"/>
</dbReference>
<dbReference type="SUPFAM" id="SSF53756">
    <property type="entry name" value="UDP-Glycosyltransferase/glycogen phosphorylase"/>
    <property type="match status" value="1"/>
</dbReference>
<dbReference type="InterPro" id="IPR050194">
    <property type="entry name" value="Glycosyltransferase_grp1"/>
</dbReference>
<feature type="domain" description="Glycosyltransferase subfamily 4-like N-terminal" evidence="1">
    <location>
        <begin position="30"/>
        <end position="181"/>
    </location>
</feature>
<reference evidence="2 3" key="1">
    <citation type="journal article" date="2016" name="Int. J. Syst. Evol. Microbiol.">
        <title>Arsenicitalea aurantiaca gen. nov., sp. nov., a new member of the family Hyphomicrobiaceae, isolated from high-arsenic sediment.</title>
        <authorList>
            <person name="Mu Y."/>
            <person name="Zhou L."/>
            <person name="Zeng X.C."/>
            <person name="Liu L."/>
            <person name="Pan Y."/>
            <person name="Chen X."/>
            <person name="Wang J."/>
            <person name="Li S."/>
            <person name="Li W.J."/>
            <person name="Wang Y."/>
        </authorList>
    </citation>
    <scope>NUCLEOTIDE SEQUENCE [LARGE SCALE GENOMIC DNA]</scope>
    <source>
        <strain evidence="2 3">42-50</strain>
    </source>
</reference>
<dbReference type="Gene3D" id="3.40.50.2000">
    <property type="entry name" value="Glycogen Phosphorylase B"/>
    <property type="match status" value="2"/>
</dbReference>
<evidence type="ECO:0000259" key="1">
    <source>
        <dbReference type="Pfam" id="PF13439"/>
    </source>
</evidence>